<evidence type="ECO:0000256" key="1">
    <source>
        <dbReference type="SAM" id="SignalP"/>
    </source>
</evidence>
<proteinExistence type="predicted"/>
<evidence type="ECO:0000313" key="3">
    <source>
        <dbReference type="Proteomes" id="UP001596036"/>
    </source>
</evidence>
<name>A0ABW0SN48_9GAMM</name>
<keyword evidence="1" id="KW-0732">Signal</keyword>
<feature type="chain" id="PRO_5046911028" evidence="1">
    <location>
        <begin position="22"/>
        <end position="134"/>
    </location>
</feature>
<accession>A0ABW0SN48</accession>
<dbReference type="EMBL" id="JBHSNM010000003">
    <property type="protein sequence ID" value="MFC5570497.1"/>
    <property type="molecule type" value="Genomic_DNA"/>
</dbReference>
<protein>
    <submittedName>
        <fullName evidence="2">Uncharacterized protein</fullName>
    </submittedName>
</protein>
<dbReference type="Proteomes" id="UP001596036">
    <property type="component" value="Unassembled WGS sequence"/>
</dbReference>
<reference evidence="3" key="1">
    <citation type="journal article" date="2019" name="Int. J. Syst. Evol. Microbiol.">
        <title>The Global Catalogue of Microorganisms (GCM) 10K type strain sequencing project: providing services to taxonomists for standard genome sequencing and annotation.</title>
        <authorList>
            <consortium name="The Broad Institute Genomics Platform"/>
            <consortium name="The Broad Institute Genome Sequencing Center for Infectious Disease"/>
            <person name="Wu L."/>
            <person name="Ma J."/>
        </authorList>
    </citation>
    <scope>NUCLEOTIDE SEQUENCE [LARGE SCALE GENOMIC DNA]</scope>
    <source>
        <strain evidence="3">KACC 11407</strain>
    </source>
</reference>
<gene>
    <name evidence="2" type="ORF">ACFPN1_10540</name>
</gene>
<keyword evidence="3" id="KW-1185">Reference proteome</keyword>
<dbReference type="RefSeq" id="WP_386754919.1">
    <property type="nucleotide sequence ID" value="NZ_JBHSNM010000003.1"/>
</dbReference>
<sequence>MNAFFRACLLACILATPAAWGAEPKAGAEAPVREAVALTGHYYLEGIMETGSELLLAADGRFQWYFTYGALDLAARGTWKREGERIVLLPDDFRFPPQYPETRFERMQLRIDGDELIPAWPWEEGAERGRYVRD</sequence>
<evidence type="ECO:0000313" key="2">
    <source>
        <dbReference type="EMBL" id="MFC5570497.1"/>
    </source>
</evidence>
<feature type="signal peptide" evidence="1">
    <location>
        <begin position="1"/>
        <end position="21"/>
    </location>
</feature>
<organism evidence="2 3">
    <name type="scientific">Lysobacter yangpyeongensis</name>
    <dbReference type="NCBI Taxonomy" id="346182"/>
    <lineage>
        <taxon>Bacteria</taxon>
        <taxon>Pseudomonadati</taxon>
        <taxon>Pseudomonadota</taxon>
        <taxon>Gammaproteobacteria</taxon>
        <taxon>Lysobacterales</taxon>
        <taxon>Lysobacteraceae</taxon>
        <taxon>Lysobacter</taxon>
    </lineage>
</organism>
<comment type="caution">
    <text evidence="2">The sequence shown here is derived from an EMBL/GenBank/DDBJ whole genome shotgun (WGS) entry which is preliminary data.</text>
</comment>